<protein>
    <submittedName>
        <fullName evidence="3">Uncharacterized protein</fullName>
    </submittedName>
</protein>
<feature type="compositionally biased region" description="Low complexity" evidence="2">
    <location>
        <begin position="317"/>
        <end position="334"/>
    </location>
</feature>
<evidence type="ECO:0000256" key="2">
    <source>
        <dbReference type="SAM" id="MobiDB-lite"/>
    </source>
</evidence>
<proteinExistence type="predicted"/>
<feature type="region of interest" description="Disordered" evidence="2">
    <location>
        <begin position="413"/>
        <end position="471"/>
    </location>
</feature>
<dbReference type="Proteomes" id="UP000305067">
    <property type="component" value="Unassembled WGS sequence"/>
</dbReference>
<dbReference type="AlphaFoldDB" id="A0A5C3QUV4"/>
<name>A0A5C3QUV4_9AGAR</name>
<dbReference type="EMBL" id="ML178816">
    <property type="protein sequence ID" value="TFL05806.1"/>
    <property type="molecule type" value="Genomic_DNA"/>
</dbReference>
<feature type="compositionally biased region" description="Polar residues" evidence="2">
    <location>
        <begin position="366"/>
        <end position="377"/>
    </location>
</feature>
<feature type="compositionally biased region" description="Basic and acidic residues" evidence="2">
    <location>
        <begin position="435"/>
        <end position="450"/>
    </location>
</feature>
<keyword evidence="4" id="KW-1185">Reference proteome</keyword>
<feature type="compositionally biased region" description="Low complexity" evidence="2">
    <location>
        <begin position="281"/>
        <end position="291"/>
    </location>
</feature>
<dbReference type="STRING" id="1884261.A0A5C3QUV4"/>
<feature type="region of interest" description="Disordered" evidence="2">
    <location>
        <begin position="696"/>
        <end position="796"/>
    </location>
</feature>
<feature type="compositionally biased region" description="Acidic residues" evidence="2">
    <location>
        <begin position="747"/>
        <end position="758"/>
    </location>
</feature>
<evidence type="ECO:0000313" key="3">
    <source>
        <dbReference type="EMBL" id="TFL05806.1"/>
    </source>
</evidence>
<sequence>MPSADSPELVLDGSTPYSCKCLNICCIAVTPPSPRKTQFTQQFPECTLIYVGDDGIRIVHTQLSLRHHSYSQSSAQEPNTQLRRSIISCLICQTAVYSVSRIIAADTEGRDGPVLPTDDWVEDEVLKGADGYVEVHSACLSGSAVANRQSSSSFSSLFSVVLPPVAPVQTGQKTPDEPPSIEFLAHMKAIFPAPPFTPSHPIFVHLSSIAATQSESLRKRAEDELAALVRNKIREVDQAENEIRSQVNALWTAFRDAVKSAESTMPEGARKFGLAARRKSSAGASTSGSATLNLQQRPSVTGFEPSDSVAPIQSHPSSSIPKLSTLSSSLATSSFHHPGARNGKNTSATTESIPGTDFTVPLAGQNPRTSQIATDNWETQDASVLDCRMQMNQAADTATSYRYFLIEDQMRKRNEGAAQGTSSSPHRGTPISKRTPSETRKRADSDRDKASAPPSDPQVSSPRSKKERRVTFEVKPDVVTIQRDLDAEKAEEAAKSTSHTTMMFDMEDDGSDAEPAQEENASAHILPFIERTQPRTSRPNPIADQGLPASYQAIRPASLPAFSLPLPAAKRPSTDTPRQQAVPRKVTKATEEDEAVDEREAEILKLVAANTPSHRGAWKKNSKAWKAFVARHDISTPRNRRSSRSDDGQYDSDEDSGFDDDHMAFVGSLPVDILPAARSRNQALNLASYQPKSTLAVQSSAPNDTLSLQRTPSASASRRAAYAERDLSRSMDPGAHDFSLSGAGGDDPSDEEDQESTEETERRSLQGGQKGRNYAKKILQARSAIPDDGMWRSLAT</sequence>
<evidence type="ECO:0000256" key="1">
    <source>
        <dbReference type="SAM" id="Coils"/>
    </source>
</evidence>
<feature type="coiled-coil region" evidence="1">
    <location>
        <begin position="211"/>
        <end position="249"/>
    </location>
</feature>
<evidence type="ECO:0000313" key="4">
    <source>
        <dbReference type="Proteomes" id="UP000305067"/>
    </source>
</evidence>
<gene>
    <name evidence="3" type="ORF">BDV98DRAFT_601130</name>
</gene>
<reference evidence="3 4" key="1">
    <citation type="journal article" date="2019" name="Nat. Ecol. Evol.">
        <title>Megaphylogeny resolves global patterns of mushroom evolution.</title>
        <authorList>
            <person name="Varga T."/>
            <person name="Krizsan K."/>
            <person name="Foldi C."/>
            <person name="Dima B."/>
            <person name="Sanchez-Garcia M."/>
            <person name="Sanchez-Ramirez S."/>
            <person name="Szollosi G.J."/>
            <person name="Szarkandi J.G."/>
            <person name="Papp V."/>
            <person name="Albert L."/>
            <person name="Andreopoulos W."/>
            <person name="Angelini C."/>
            <person name="Antonin V."/>
            <person name="Barry K.W."/>
            <person name="Bougher N.L."/>
            <person name="Buchanan P."/>
            <person name="Buyck B."/>
            <person name="Bense V."/>
            <person name="Catcheside P."/>
            <person name="Chovatia M."/>
            <person name="Cooper J."/>
            <person name="Damon W."/>
            <person name="Desjardin D."/>
            <person name="Finy P."/>
            <person name="Geml J."/>
            <person name="Haridas S."/>
            <person name="Hughes K."/>
            <person name="Justo A."/>
            <person name="Karasinski D."/>
            <person name="Kautmanova I."/>
            <person name="Kiss B."/>
            <person name="Kocsube S."/>
            <person name="Kotiranta H."/>
            <person name="LaButti K.M."/>
            <person name="Lechner B.E."/>
            <person name="Liimatainen K."/>
            <person name="Lipzen A."/>
            <person name="Lukacs Z."/>
            <person name="Mihaltcheva S."/>
            <person name="Morgado L.N."/>
            <person name="Niskanen T."/>
            <person name="Noordeloos M.E."/>
            <person name="Ohm R.A."/>
            <person name="Ortiz-Santana B."/>
            <person name="Ovrebo C."/>
            <person name="Racz N."/>
            <person name="Riley R."/>
            <person name="Savchenko A."/>
            <person name="Shiryaev A."/>
            <person name="Soop K."/>
            <person name="Spirin V."/>
            <person name="Szebenyi C."/>
            <person name="Tomsovsky M."/>
            <person name="Tulloss R.E."/>
            <person name="Uehling J."/>
            <person name="Grigoriev I.V."/>
            <person name="Vagvolgyi C."/>
            <person name="Papp T."/>
            <person name="Martin F.M."/>
            <person name="Miettinen O."/>
            <person name="Hibbett D.S."/>
            <person name="Nagy L.G."/>
        </authorList>
    </citation>
    <scope>NUCLEOTIDE SEQUENCE [LARGE SCALE GENOMIC DNA]</scope>
    <source>
        <strain evidence="3 4">CBS 309.79</strain>
    </source>
</reference>
<dbReference type="OrthoDB" id="2563191at2759"/>
<feature type="compositionally biased region" description="Acidic residues" evidence="2">
    <location>
        <begin position="508"/>
        <end position="517"/>
    </location>
</feature>
<feature type="compositionally biased region" description="Polar residues" evidence="2">
    <location>
        <begin position="696"/>
        <end position="712"/>
    </location>
</feature>
<feature type="region of interest" description="Disordered" evidence="2">
    <location>
        <begin position="636"/>
        <end position="661"/>
    </location>
</feature>
<accession>A0A5C3QUV4</accession>
<feature type="compositionally biased region" description="Acidic residues" evidence="2">
    <location>
        <begin position="648"/>
        <end position="658"/>
    </location>
</feature>
<keyword evidence="1" id="KW-0175">Coiled coil</keyword>
<feature type="region of interest" description="Disordered" evidence="2">
    <location>
        <begin position="508"/>
        <end position="546"/>
    </location>
</feature>
<feature type="compositionally biased region" description="Polar residues" evidence="2">
    <location>
        <begin position="343"/>
        <end position="353"/>
    </location>
</feature>
<feature type="region of interest" description="Disordered" evidence="2">
    <location>
        <begin position="272"/>
        <end position="377"/>
    </location>
</feature>
<organism evidence="3 4">
    <name type="scientific">Pterulicium gracile</name>
    <dbReference type="NCBI Taxonomy" id="1884261"/>
    <lineage>
        <taxon>Eukaryota</taxon>
        <taxon>Fungi</taxon>
        <taxon>Dikarya</taxon>
        <taxon>Basidiomycota</taxon>
        <taxon>Agaricomycotina</taxon>
        <taxon>Agaricomycetes</taxon>
        <taxon>Agaricomycetidae</taxon>
        <taxon>Agaricales</taxon>
        <taxon>Pleurotineae</taxon>
        <taxon>Pterulaceae</taxon>
        <taxon>Pterulicium</taxon>
    </lineage>
</organism>
<feature type="region of interest" description="Disordered" evidence="2">
    <location>
        <begin position="565"/>
        <end position="594"/>
    </location>
</feature>